<feature type="transmembrane region" description="Helical" evidence="1">
    <location>
        <begin position="84"/>
        <end position="102"/>
    </location>
</feature>
<organism evidence="2 3">
    <name type="scientific">Rudaeicoccus suwonensis</name>
    <dbReference type="NCBI Taxonomy" id="657409"/>
    <lineage>
        <taxon>Bacteria</taxon>
        <taxon>Bacillati</taxon>
        <taxon>Actinomycetota</taxon>
        <taxon>Actinomycetes</taxon>
        <taxon>Micrococcales</taxon>
        <taxon>Dermacoccaceae</taxon>
        <taxon>Rudaeicoccus</taxon>
    </lineage>
</organism>
<accession>A0A561E9V6</accession>
<keyword evidence="3" id="KW-1185">Reference proteome</keyword>
<comment type="caution">
    <text evidence="2">The sequence shown here is derived from an EMBL/GenBank/DDBJ whole genome shotgun (WGS) entry which is preliminary data.</text>
</comment>
<dbReference type="EMBL" id="VIVQ01000001">
    <property type="protein sequence ID" value="TWE12395.1"/>
    <property type="molecule type" value="Genomic_DNA"/>
</dbReference>
<feature type="transmembrane region" description="Helical" evidence="1">
    <location>
        <begin position="6"/>
        <end position="28"/>
    </location>
</feature>
<evidence type="ECO:0000313" key="3">
    <source>
        <dbReference type="Proteomes" id="UP000318297"/>
    </source>
</evidence>
<evidence type="ECO:0000313" key="2">
    <source>
        <dbReference type="EMBL" id="TWE12395.1"/>
    </source>
</evidence>
<dbReference type="RefSeq" id="WP_145226376.1">
    <property type="nucleotide sequence ID" value="NZ_VIVQ01000001.1"/>
</dbReference>
<feature type="transmembrane region" description="Helical" evidence="1">
    <location>
        <begin position="108"/>
        <end position="126"/>
    </location>
</feature>
<dbReference type="AlphaFoldDB" id="A0A561E9V6"/>
<gene>
    <name evidence="2" type="ORF">BKA23_1201</name>
</gene>
<feature type="transmembrane region" description="Helical" evidence="1">
    <location>
        <begin position="40"/>
        <end position="56"/>
    </location>
</feature>
<reference evidence="2 3" key="1">
    <citation type="submission" date="2019-06" db="EMBL/GenBank/DDBJ databases">
        <title>Sequencing the genomes of 1000 actinobacteria strains.</title>
        <authorList>
            <person name="Klenk H.-P."/>
        </authorList>
    </citation>
    <scope>NUCLEOTIDE SEQUENCE [LARGE SCALE GENOMIC DNA]</scope>
    <source>
        <strain evidence="2 3">DSM 19560</strain>
    </source>
</reference>
<dbReference type="Proteomes" id="UP000318297">
    <property type="component" value="Unassembled WGS sequence"/>
</dbReference>
<keyword evidence="1" id="KW-0472">Membrane</keyword>
<keyword evidence="1" id="KW-1133">Transmembrane helix</keyword>
<proteinExistence type="predicted"/>
<feature type="transmembrane region" description="Helical" evidence="1">
    <location>
        <begin position="62"/>
        <end position="79"/>
    </location>
</feature>
<name>A0A561E9V6_9MICO</name>
<dbReference type="OrthoDB" id="5149576at2"/>
<sequence length="295" mass="32459">MFEIPAAVEWMASLLSAFCIVALCATGFARRPARRRPARMAIVLLLAAAVLFRNSWWTVEVGMALTLAATASFIFRSYFKVRSALLESVAGAVAFGITAAALGRFPWVFIPLATLVFVWWITGGVARNRRRRLRHEAKKARLDALRVPSVDVPPTSDAAAAEAMSTVAAMLADPRLPAPARESADALFWRCEETLSHLSAGGLTGRETFEVEQIRDDFAPNAIRTYLALPAHTARTRPLDAGRTGEDLLMEQLTLLHGAVNEVMASASATRDDQMLSHYRFVRDRFTAQDSDLRL</sequence>
<keyword evidence="1" id="KW-0812">Transmembrane</keyword>
<evidence type="ECO:0000256" key="1">
    <source>
        <dbReference type="SAM" id="Phobius"/>
    </source>
</evidence>
<protein>
    <submittedName>
        <fullName evidence="2">Uncharacterized protein</fullName>
    </submittedName>
</protein>